<protein>
    <recommendedName>
        <fullName evidence="1">UBC core domain-containing protein</fullName>
    </recommendedName>
</protein>
<sequence>YPFNPPEVIFDSDSFHPNIGVNGNICCLDILEENWTCVYDVTTKPDTCCILNRAVTALWSNQEECRKIVKTVAKEVKKPLLHNSNV</sequence>
<dbReference type="InterPro" id="IPR000608">
    <property type="entry name" value="UBC"/>
</dbReference>
<feature type="non-terminal residue" evidence="2">
    <location>
        <position position="1"/>
    </location>
</feature>
<dbReference type="PROSITE" id="PS50127">
    <property type="entry name" value="UBC_2"/>
    <property type="match status" value="1"/>
</dbReference>
<dbReference type="Pfam" id="PF00179">
    <property type="entry name" value="UQ_con"/>
    <property type="match status" value="1"/>
</dbReference>
<organism evidence="2 3">
    <name type="scientific">Ambrosia artemisiifolia</name>
    <name type="common">Common ragweed</name>
    <dbReference type="NCBI Taxonomy" id="4212"/>
    <lineage>
        <taxon>Eukaryota</taxon>
        <taxon>Viridiplantae</taxon>
        <taxon>Streptophyta</taxon>
        <taxon>Embryophyta</taxon>
        <taxon>Tracheophyta</taxon>
        <taxon>Spermatophyta</taxon>
        <taxon>Magnoliopsida</taxon>
        <taxon>eudicotyledons</taxon>
        <taxon>Gunneridae</taxon>
        <taxon>Pentapetalae</taxon>
        <taxon>asterids</taxon>
        <taxon>campanulids</taxon>
        <taxon>Asterales</taxon>
        <taxon>Asteraceae</taxon>
        <taxon>Asteroideae</taxon>
        <taxon>Heliantheae alliance</taxon>
        <taxon>Heliantheae</taxon>
        <taxon>Ambrosia</taxon>
    </lineage>
</organism>
<reference evidence="2" key="1">
    <citation type="submission" date="2022-06" db="EMBL/GenBank/DDBJ databases">
        <title>Uncovering the hologenomic basis of an extraordinary plant invasion.</title>
        <authorList>
            <person name="Bieker V.C."/>
            <person name="Martin M.D."/>
            <person name="Gilbert T."/>
            <person name="Hodgins K."/>
            <person name="Battlay P."/>
            <person name="Petersen B."/>
            <person name="Wilson J."/>
        </authorList>
    </citation>
    <scope>NUCLEOTIDE SEQUENCE</scope>
    <source>
        <strain evidence="2">AA19_3_7</strain>
        <tissue evidence="2">Leaf</tissue>
    </source>
</reference>
<gene>
    <name evidence="2" type="ORF">M8C21_011099</name>
</gene>
<feature type="domain" description="UBC core" evidence="1">
    <location>
        <begin position="1"/>
        <end position="86"/>
    </location>
</feature>
<dbReference type="Gene3D" id="3.10.110.10">
    <property type="entry name" value="Ubiquitin Conjugating Enzyme"/>
    <property type="match status" value="1"/>
</dbReference>
<comment type="caution">
    <text evidence="2">The sequence shown here is derived from an EMBL/GenBank/DDBJ whole genome shotgun (WGS) entry which is preliminary data.</text>
</comment>
<feature type="non-terminal residue" evidence="2">
    <location>
        <position position="86"/>
    </location>
</feature>
<evidence type="ECO:0000313" key="2">
    <source>
        <dbReference type="EMBL" id="KAI7745386.1"/>
    </source>
</evidence>
<evidence type="ECO:0000259" key="1">
    <source>
        <dbReference type="PROSITE" id="PS50127"/>
    </source>
</evidence>
<proteinExistence type="predicted"/>
<dbReference type="AlphaFoldDB" id="A0AAD5CRU8"/>
<dbReference type="SUPFAM" id="SSF54495">
    <property type="entry name" value="UBC-like"/>
    <property type="match status" value="1"/>
</dbReference>
<keyword evidence="3" id="KW-1185">Reference proteome</keyword>
<name>A0AAD5CRU8_AMBAR</name>
<evidence type="ECO:0000313" key="3">
    <source>
        <dbReference type="Proteomes" id="UP001206925"/>
    </source>
</evidence>
<dbReference type="EMBL" id="JAMZMK010007266">
    <property type="protein sequence ID" value="KAI7745386.1"/>
    <property type="molecule type" value="Genomic_DNA"/>
</dbReference>
<dbReference type="InterPro" id="IPR016135">
    <property type="entry name" value="UBQ-conjugating_enzyme/RWD"/>
</dbReference>
<accession>A0AAD5CRU8</accession>
<dbReference type="Proteomes" id="UP001206925">
    <property type="component" value="Unassembled WGS sequence"/>
</dbReference>